<accession>A0A9P0PI35</accession>
<dbReference type="AlphaFoldDB" id="A0A9P0PI35"/>
<proteinExistence type="predicted"/>
<reference evidence="2" key="1">
    <citation type="submission" date="2022-03" db="EMBL/GenBank/DDBJ databases">
        <authorList>
            <person name="Sayadi A."/>
        </authorList>
    </citation>
    <scope>NUCLEOTIDE SEQUENCE</scope>
</reference>
<comment type="caution">
    <text evidence="2">The sequence shown here is derived from an EMBL/GenBank/DDBJ whole genome shotgun (WGS) entry which is preliminary data.</text>
</comment>
<organism evidence="2 3">
    <name type="scientific">Acanthoscelides obtectus</name>
    <name type="common">Bean weevil</name>
    <name type="synonym">Bruchus obtectus</name>
    <dbReference type="NCBI Taxonomy" id="200917"/>
    <lineage>
        <taxon>Eukaryota</taxon>
        <taxon>Metazoa</taxon>
        <taxon>Ecdysozoa</taxon>
        <taxon>Arthropoda</taxon>
        <taxon>Hexapoda</taxon>
        <taxon>Insecta</taxon>
        <taxon>Pterygota</taxon>
        <taxon>Neoptera</taxon>
        <taxon>Endopterygota</taxon>
        <taxon>Coleoptera</taxon>
        <taxon>Polyphaga</taxon>
        <taxon>Cucujiformia</taxon>
        <taxon>Chrysomeloidea</taxon>
        <taxon>Chrysomelidae</taxon>
        <taxon>Bruchinae</taxon>
        <taxon>Bruchini</taxon>
        <taxon>Acanthoscelides</taxon>
    </lineage>
</organism>
<dbReference type="Proteomes" id="UP001152888">
    <property type="component" value="Unassembled WGS sequence"/>
</dbReference>
<evidence type="ECO:0000313" key="2">
    <source>
        <dbReference type="EMBL" id="CAH1986578.1"/>
    </source>
</evidence>
<keyword evidence="3" id="KW-1185">Reference proteome</keyword>
<feature type="region of interest" description="Disordered" evidence="1">
    <location>
        <begin position="76"/>
        <end position="141"/>
    </location>
</feature>
<gene>
    <name evidence="2" type="ORF">ACAOBT_LOCUS17330</name>
</gene>
<dbReference type="OrthoDB" id="441517at2759"/>
<name>A0A9P0PI35_ACAOB</name>
<sequence length="141" mass="16107">MCLIYVILKIWRISPNHLTHLLEAFDSYIFKCFFNKTVHLLGNLCIYILIIFYRKQFPSVANSPVVPPSIPAWQMSSLTQDEHDGEERKEDLEELGSGSGSSEHEHGMKTSESSLEIISSKDCDSESCHSRKSIKDDNEKE</sequence>
<feature type="compositionally biased region" description="Basic and acidic residues" evidence="1">
    <location>
        <begin position="80"/>
        <end position="91"/>
    </location>
</feature>
<feature type="compositionally biased region" description="Basic and acidic residues" evidence="1">
    <location>
        <begin position="119"/>
        <end position="141"/>
    </location>
</feature>
<dbReference type="EMBL" id="CAKOFQ010007002">
    <property type="protein sequence ID" value="CAH1986578.1"/>
    <property type="molecule type" value="Genomic_DNA"/>
</dbReference>
<protein>
    <submittedName>
        <fullName evidence="2">Uncharacterized protein</fullName>
    </submittedName>
</protein>
<evidence type="ECO:0000256" key="1">
    <source>
        <dbReference type="SAM" id="MobiDB-lite"/>
    </source>
</evidence>
<evidence type="ECO:0000313" key="3">
    <source>
        <dbReference type="Proteomes" id="UP001152888"/>
    </source>
</evidence>